<dbReference type="InterPro" id="IPR007995">
    <property type="entry name" value="DUF742"/>
</dbReference>
<organism evidence="1 2">
    <name type="scientific">Amycolatopsis marina</name>
    <dbReference type="NCBI Taxonomy" id="490629"/>
    <lineage>
        <taxon>Bacteria</taxon>
        <taxon>Bacillati</taxon>
        <taxon>Actinomycetota</taxon>
        <taxon>Actinomycetes</taxon>
        <taxon>Pseudonocardiales</taxon>
        <taxon>Pseudonocardiaceae</taxon>
        <taxon>Amycolatopsis</taxon>
    </lineage>
</organism>
<proteinExistence type="predicted"/>
<dbReference type="PANTHER" id="PTHR36221">
    <property type="entry name" value="DUF742 DOMAIN-CONTAINING PROTEIN"/>
    <property type="match status" value="1"/>
</dbReference>
<dbReference type="AlphaFoldDB" id="A0A1I1CND5"/>
<evidence type="ECO:0000313" key="1">
    <source>
        <dbReference type="EMBL" id="SFB62408.1"/>
    </source>
</evidence>
<dbReference type="PANTHER" id="PTHR36221:SF1">
    <property type="entry name" value="DUF742 DOMAIN-CONTAINING PROTEIN"/>
    <property type="match status" value="1"/>
</dbReference>
<dbReference type="Pfam" id="PF05331">
    <property type="entry name" value="DUF742"/>
    <property type="match status" value="1"/>
</dbReference>
<accession>A0A1I1CND5</accession>
<name>A0A1I1CND5_9PSEU</name>
<sequence length="108" mass="11652">MVRPYTRTGGRTRPGRDLAMEALVSTSESGRCGGARSVEQRGICDLCVETRSVAEVAAHLGLPLGVVKVLVGDLADAGLVRIQEPSLLFGDRTSLEFMERVLDRLRAL</sequence>
<gene>
    <name evidence="1" type="ORF">SAMN05216266_13064</name>
</gene>
<dbReference type="STRING" id="490629.SAMN05216266_13064"/>
<dbReference type="EMBL" id="FOKG01000030">
    <property type="protein sequence ID" value="SFB62408.1"/>
    <property type="molecule type" value="Genomic_DNA"/>
</dbReference>
<evidence type="ECO:0000313" key="2">
    <source>
        <dbReference type="Proteomes" id="UP000243799"/>
    </source>
</evidence>
<protein>
    <recommendedName>
        <fullName evidence="3">DUF742 domain-containing protein</fullName>
    </recommendedName>
</protein>
<dbReference type="Proteomes" id="UP000243799">
    <property type="component" value="Unassembled WGS sequence"/>
</dbReference>
<reference evidence="2" key="1">
    <citation type="submission" date="2016-10" db="EMBL/GenBank/DDBJ databases">
        <authorList>
            <person name="Varghese N."/>
            <person name="Submissions S."/>
        </authorList>
    </citation>
    <scope>NUCLEOTIDE SEQUENCE [LARGE SCALE GENOMIC DNA]</scope>
    <source>
        <strain evidence="2">CGMCC 4.3568</strain>
    </source>
</reference>
<evidence type="ECO:0008006" key="3">
    <source>
        <dbReference type="Google" id="ProtNLM"/>
    </source>
</evidence>
<keyword evidence="2" id="KW-1185">Reference proteome</keyword>